<evidence type="ECO:0000313" key="3">
    <source>
        <dbReference type="WBParaSite" id="GPUH_0002295701-mRNA-1"/>
    </source>
</evidence>
<proteinExistence type="predicted"/>
<evidence type="ECO:0000313" key="2">
    <source>
        <dbReference type="Proteomes" id="UP000271098"/>
    </source>
</evidence>
<dbReference type="Proteomes" id="UP000271098">
    <property type="component" value="Unassembled WGS sequence"/>
</dbReference>
<reference evidence="3" key="1">
    <citation type="submission" date="2016-06" db="UniProtKB">
        <authorList>
            <consortium name="WormBaseParasite"/>
        </authorList>
    </citation>
    <scope>IDENTIFICATION</scope>
</reference>
<reference evidence="1 2" key="2">
    <citation type="submission" date="2018-11" db="EMBL/GenBank/DDBJ databases">
        <authorList>
            <consortium name="Pathogen Informatics"/>
        </authorList>
    </citation>
    <scope>NUCLEOTIDE SEQUENCE [LARGE SCALE GENOMIC DNA]</scope>
</reference>
<gene>
    <name evidence="1" type="ORF">GPUH_LOCUS22930</name>
</gene>
<name>A0A183EPN8_9BILA</name>
<evidence type="ECO:0000313" key="1">
    <source>
        <dbReference type="EMBL" id="VDN40739.1"/>
    </source>
</evidence>
<organism evidence="3">
    <name type="scientific">Gongylonema pulchrum</name>
    <dbReference type="NCBI Taxonomy" id="637853"/>
    <lineage>
        <taxon>Eukaryota</taxon>
        <taxon>Metazoa</taxon>
        <taxon>Ecdysozoa</taxon>
        <taxon>Nematoda</taxon>
        <taxon>Chromadorea</taxon>
        <taxon>Rhabditida</taxon>
        <taxon>Spirurina</taxon>
        <taxon>Spiruromorpha</taxon>
        <taxon>Spiruroidea</taxon>
        <taxon>Gongylonematidae</taxon>
        <taxon>Gongylonema</taxon>
    </lineage>
</organism>
<protein>
    <submittedName>
        <fullName evidence="3">LETM1 domain-containing protein</fullName>
    </submittedName>
</protein>
<keyword evidence="2" id="KW-1185">Reference proteome</keyword>
<accession>A0A183EPN8</accession>
<dbReference type="EMBL" id="UYRT01096336">
    <property type="protein sequence ID" value="VDN40739.1"/>
    <property type="molecule type" value="Genomic_DNA"/>
</dbReference>
<dbReference type="AlphaFoldDB" id="A0A183EPN8"/>
<dbReference type="WBParaSite" id="GPUH_0002295701-mRNA-1">
    <property type="protein sequence ID" value="GPUH_0002295701-mRNA-1"/>
    <property type="gene ID" value="GPUH_0002295701"/>
</dbReference>
<sequence>MDYVRFGWLRKRMLKGEGEAVDELDIQRLMCLAAEFTQQSLVPVCRQANNAMKCTGILLANPTASPVIKAGFRKLTGLTKSMLGALGVMDLLLKAYLTAAGS</sequence>